<evidence type="ECO:0000313" key="2">
    <source>
        <dbReference type="EMBL" id="AJW71789.1"/>
    </source>
</evidence>
<evidence type="ECO:0000313" key="3">
    <source>
        <dbReference type="Proteomes" id="UP000032408"/>
    </source>
</evidence>
<dbReference type="PIRSF" id="PIRSF000390">
    <property type="entry name" value="PLP_StrS"/>
    <property type="match status" value="1"/>
</dbReference>
<dbReference type="CDD" id="cd00616">
    <property type="entry name" value="AHBA_syn"/>
    <property type="match status" value="1"/>
</dbReference>
<dbReference type="AlphaFoldDB" id="A0A0D5C4R8"/>
<dbReference type="Pfam" id="PF01041">
    <property type="entry name" value="DegT_DnrJ_EryC1"/>
    <property type="match status" value="1"/>
</dbReference>
<keyword evidence="1" id="KW-0663">Pyridoxal phosphate</keyword>
<dbReference type="InterPro" id="IPR015424">
    <property type="entry name" value="PyrdxlP-dep_Trfase"/>
</dbReference>
<dbReference type="EMBL" id="CP011070">
    <property type="protein sequence ID" value="AJW71789.1"/>
    <property type="molecule type" value="Genomic_DNA"/>
</dbReference>
<dbReference type="InterPro" id="IPR015421">
    <property type="entry name" value="PyrdxlP-dep_Trfase_major"/>
</dbReference>
<dbReference type="InterPro" id="IPR015422">
    <property type="entry name" value="PyrdxlP-dep_Trfase_small"/>
</dbReference>
<dbReference type="HOGENOM" id="CLU_033332_0_0_2"/>
<dbReference type="STRING" id="1580092.NADRNF5_2116"/>
<dbReference type="RefSeq" id="WP_048118333.1">
    <property type="nucleotide sequence ID" value="NZ_CP011070.1"/>
</dbReference>
<dbReference type="GO" id="GO:0000271">
    <property type="term" value="P:polysaccharide biosynthetic process"/>
    <property type="evidence" value="ECO:0007669"/>
    <property type="project" value="TreeGrafter"/>
</dbReference>
<dbReference type="KEGG" id="nin:NADRNF5_2116"/>
<comment type="similarity">
    <text evidence="1">Belongs to the DegT/DnrJ/EryC1 family.</text>
</comment>
<keyword evidence="3" id="KW-1185">Reference proteome</keyword>
<dbReference type="Gene3D" id="3.40.640.10">
    <property type="entry name" value="Type I PLP-dependent aspartate aminotransferase-like (Major domain)"/>
    <property type="match status" value="1"/>
</dbReference>
<reference evidence="3" key="1">
    <citation type="submission" date="2015-03" db="EMBL/GenBank/DDBJ databases">
        <title>Characterization of two novel Thaumarchaeota isolated from the Northern Adriatic Sea.</title>
        <authorList>
            <person name="Bayer B."/>
            <person name="Vojvoda J."/>
            <person name="Offre P."/>
            <person name="Srivastava A."/>
            <person name="Elisabeth N."/>
            <person name="Garcia J.A.L."/>
            <person name="Schleper C."/>
            <person name="Herndl G.J."/>
        </authorList>
    </citation>
    <scope>NUCLEOTIDE SEQUENCE [LARGE SCALE GENOMIC DNA]</scope>
    <source>
        <strain evidence="3">NF5</strain>
    </source>
</reference>
<dbReference type="GO" id="GO:0008483">
    <property type="term" value="F:transaminase activity"/>
    <property type="evidence" value="ECO:0007669"/>
    <property type="project" value="TreeGrafter"/>
</dbReference>
<dbReference type="GeneID" id="24821283"/>
<dbReference type="Proteomes" id="UP000032408">
    <property type="component" value="Chromosome"/>
</dbReference>
<accession>A0A0D5C4R8</accession>
<sequence length="360" mass="40810">MSKIKLFDPFVDESETRAIKRVLDSHFWASGAGSGNVKRFEMKFAKYIGSKNCVAVNSGTAALNLALSMIDIKGKEVILPSLSFVSTANAVIENGGIPKFVDIEEKTLCIDYTKICDAISKKTKIILPVHFAGYVSNLEKIASLCKKFNIDLIEDAAHAAGSSYNNKKIGSHGKFVCFSFHPVKNLAMPTGGLIAINQKSSSNISRILKAKRWCGITNRRNSKYDIKDLGWNYYMNEFSAAIGLEQLKKLDWTNKQRQKNGKRYFNEISIKEKMPFDKGCSYHFYWIRVKNRQKFRKKMFEKGIETGTHYEPIHKFSFYKSKIKLPITEKVSKEIVTLPTHPNLSDYDIDKIIKTVNGLS</sequence>
<dbReference type="InterPro" id="IPR000653">
    <property type="entry name" value="DegT/StrS_aminotransferase"/>
</dbReference>
<dbReference type="PANTHER" id="PTHR30244">
    <property type="entry name" value="TRANSAMINASE"/>
    <property type="match status" value="1"/>
</dbReference>
<reference evidence="2 3" key="2">
    <citation type="journal article" date="2016" name="ISME J.">
        <title>Physiological and genomic characterization of two novel marine thaumarchaeal strains indicates niche differentiation.</title>
        <authorList>
            <person name="Bayer B."/>
            <person name="Vojvoda J."/>
            <person name="Offre P."/>
            <person name="Alves R.J."/>
            <person name="Elisabeth N.H."/>
            <person name="Garcia J.A."/>
            <person name="Volland J.M."/>
            <person name="Srivastava A."/>
            <person name="Schleper C."/>
            <person name="Herndl G.J."/>
        </authorList>
    </citation>
    <scope>NUCLEOTIDE SEQUENCE [LARGE SCALE GENOMIC DNA]</scope>
    <source>
        <strain evidence="2 3">NF5</strain>
    </source>
</reference>
<dbReference type="PANTHER" id="PTHR30244:SF34">
    <property type="entry name" value="DTDP-4-AMINO-4,6-DIDEOXYGALACTOSE TRANSAMINASE"/>
    <property type="match status" value="1"/>
</dbReference>
<protein>
    <submittedName>
        <fullName evidence="2">Glutamine--scyllo-inositol transaminase</fullName>
    </submittedName>
</protein>
<organism evidence="2 3">
    <name type="scientific">Nitrosopumilus adriaticus</name>
    <dbReference type="NCBI Taxonomy" id="1580092"/>
    <lineage>
        <taxon>Archaea</taxon>
        <taxon>Nitrososphaerota</taxon>
        <taxon>Nitrososphaeria</taxon>
        <taxon>Nitrosopumilales</taxon>
        <taxon>Nitrosopumilaceae</taxon>
        <taxon>Nitrosopumilus</taxon>
    </lineage>
</organism>
<dbReference type="SUPFAM" id="SSF53383">
    <property type="entry name" value="PLP-dependent transferases"/>
    <property type="match status" value="1"/>
</dbReference>
<evidence type="ECO:0000256" key="1">
    <source>
        <dbReference type="RuleBase" id="RU004508"/>
    </source>
</evidence>
<dbReference type="OrthoDB" id="10355at2157"/>
<dbReference type="Gene3D" id="3.90.1150.10">
    <property type="entry name" value="Aspartate Aminotransferase, domain 1"/>
    <property type="match status" value="1"/>
</dbReference>
<name>A0A0D5C4R8_9ARCH</name>
<gene>
    <name evidence="2" type="ORF">NADRNF5_2116</name>
</gene>
<proteinExistence type="inferred from homology"/>
<dbReference type="GO" id="GO:0030170">
    <property type="term" value="F:pyridoxal phosphate binding"/>
    <property type="evidence" value="ECO:0007669"/>
    <property type="project" value="TreeGrafter"/>
</dbReference>